<evidence type="ECO:0000313" key="1">
    <source>
        <dbReference type="EMBL" id="TKR81019.1"/>
    </source>
</evidence>
<proteinExistence type="predicted"/>
<reference evidence="1 2" key="2">
    <citation type="journal article" date="2019" name="G3 (Bethesda)">
        <title>Hybrid Assembly of the Genome of the Entomopathogenic Nematode Steinernema carpocapsae Identifies the X-Chromosome.</title>
        <authorList>
            <person name="Serra L."/>
            <person name="Macchietto M."/>
            <person name="Macias-Munoz A."/>
            <person name="McGill C.J."/>
            <person name="Rodriguez I.M."/>
            <person name="Rodriguez B."/>
            <person name="Murad R."/>
            <person name="Mortazavi A."/>
        </authorList>
    </citation>
    <scope>NUCLEOTIDE SEQUENCE [LARGE SCALE GENOMIC DNA]</scope>
    <source>
        <strain evidence="1 2">ALL</strain>
    </source>
</reference>
<dbReference type="AlphaFoldDB" id="A0A4U5NDJ1"/>
<comment type="caution">
    <text evidence="1">The sequence shown here is derived from an EMBL/GenBank/DDBJ whole genome shotgun (WGS) entry which is preliminary data.</text>
</comment>
<dbReference type="Proteomes" id="UP000298663">
    <property type="component" value="Unassembled WGS sequence"/>
</dbReference>
<organism evidence="1 2">
    <name type="scientific">Steinernema carpocapsae</name>
    <name type="common">Entomopathogenic nematode</name>
    <dbReference type="NCBI Taxonomy" id="34508"/>
    <lineage>
        <taxon>Eukaryota</taxon>
        <taxon>Metazoa</taxon>
        <taxon>Ecdysozoa</taxon>
        <taxon>Nematoda</taxon>
        <taxon>Chromadorea</taxon>
        <taxon>Rhabditida</taxon>
        <taxon>Tylenchina</taxon>
        <taxon>Panagrolaimomorpha</taxon>
        <taxon>Strongyloidoidea</taxon>
        <taxon>Steinernematidae</taxon>
        <taxon>Steinernema</taxon>
    </lineage>
</organism>
<dbReference type="EMBL" id="AZBU02000004">
    <property type="protein sequence ID" value="TKR81019.1"/>
    <property type="molecule type" value="Genomic_DNA"/>
</dbReference>
<keyword evidence="2" id="KW-1185">Reference proteome</keyword>
<reference evidence="1 2" key="1">
    <citation type="journal article" date="2015" name="Genome Biol.">
        <title>Comparative genomics of Steinernema reveals deeply conserved gene regulatory networks.</title>
        <authorList>
            <person name="Dillman A.R."/>
            <person name="Macchietto M."/>
            <person name="Porter C.F."/>
            <person name="Rogers A."/>
            <person name="Williams B."/>
            <person name="Antoshechkin I."/>
            <person name="Lee M.M."/>
            <person name="Goodwin Z."/>
            <person name="Lu X."/>
            <person name="Lewis E.E."/>
            <person name="Goodrich-Blair H."/>
            <person name="Stock S.P."/>
            <person name="Adams B.J."/>
            <person name="Sternberg P.W."/>
            <person name="Mortazavi A."/>
        </authorList>
    </citation>
    <scope>NUCLEOTIDE SEQUENCE [LARGE SCALE GENOMIC DNA]</scope>
    <source>
        <strain evidence="1 2">ALL</strain>
    </source>
</reference>
<gene>
    <name evidence="1" type="ORF">L596_014967</name>
</gene>
<accession>A0A4U5NDJ1</accession>
<name>A0A4U5NDJ1_STECR</name>
<evidence type="ECO:0000313" key="2">
    <source>
        <dbReference type="Proteomes" id="UP000298663"/>
    </source>
</evidence>
<sequence length="66" mass="7540">MMWITVIRIRVGPALTTSPLNGLAEYLKFEVKSRTDCFQIQRPPTIFSKTNVETFRTTPSTLDAHL</sequence>
<protein>
    <submittedName>
        <fullName evidence="1">Uncharacterized protein</fullName>
    </submittedName>
</protein>